<dbReference type="SUPFAM" id="SSF48695">
    <property type="entry name" value="Multiheme cytochromes"/>
    <property type="match status" value="1"/>
</dbReference>
<dbReference type="InterPro" id="IPR018588">
    <property type="entry name" value="Dihaem_cytochrome-c"/>
</dbReference>
<organism evidence="2 3">
    <name type="scientific">Paludibacterium denitrificans</name>
    <dbReference type="NCBI Taxonomy" id="2675226"/>
    <lineage>
        <taxon>Bacteria</taxon>
        <taxon>Pseudomonadati</taxon>
        <taxon>Pseudomonadota</taxon>
        <taxon>Betaproteobacteria</taxon>
        <taxon>Neisseriales</taxon>
        <taxon>Chromobacteriaceae</taxon>
        <taxon>Paludibacterium</taxon>
    </lineage>
</organism>
<reference evidence="2 3" key="1">
    <citation type="submission" date="2019-11" db="EMBL/GenBank/DDBJ databases">
        <title>Draft genome sequence of Paludibacterium sp. dN18-1.</title>
        <authorList>
            <person name="Im W.-T."/>
        </authorList>
    </citation>
    <scope>NUCLEOTIDE SEQUENCE [LARGE SCALE GENOMIC DNA]</scope>
    <source>
        <strain evidence="3">dN 18-1</strain>
    </source>
</reference>
<evidence type="ECO:0000313" key="3">
    <source>
        <dbReference type="Proteomes" id="UP000446658"/>
    </source>
</evidence>
<comment type="caution">
    <text evidence="2">The sequence shown here is derived from an EMBL/GenBank/DDBJ whole genome shotgun (WGS) entry which is preliminary data.</text>
</comment>
<feature type="region of interest" description="Disordered" evidence="1">
    <location>
        <begin position="1"/>
        <end position="26"/>
    </location>
</feature>
<dbReference type="AlphaFoldDB" id="A0A844GEQ9"/>
<evidence type="ECO:0000313" key="2">
    <source>
        <dbReference type="EMBL" id="MTD34149.1"/>
    </source>
</evidence>
<accession>A0A844GEQ9</accession>
<dbReference type="Pfam" id="PF09626">
    <property type="entry name" value="DHC"/>
    <property type="match status" value="1"/>
</dbReference>
<protein>
    <submittedName>
        <fullName evidence="2">Cytochrome C</fullName>
    </submittedName>
</protein>
<dbReference type="EMBL" id="WLYX01000001">
    <property type="protein sequence ID" value="MTD34149.1"/>
    <property type="molecule type" value="Genomic_DNA"/>
</dbReference>
<name>A0A844GEQ9_9NEIS</name>
<sequence>MLATTVHADDDHEEHFKSKHGHHQYNTAAPVNATRKTECGSCHMAYPPGMLPGKSWNALMDNLPRHFGSNASLDKKSEQEIRQFLVYASADRDTRPLRPAEAAKTNIRITRTGWFLHKHDEVSPAVFRRKSIGSAANCMACHSGADKGNYDEHAVRIPR</sequence>
<proteinExistence type="predicted"/>
<keyword evidence="3" id="KW-1185">Reference proteome</keyword>
<dbReference type="InterPro" id="IPR036280">
    <property type="entry name" value="Multihaem_cyt_sf"/>
</dbReference>
<feature type="compositionally biased region" description="Basic and acidic residues" evidence="1">
    <location>
        <begin position="7"/>
        <end position="16"/>
    </location>
</feature>
<dbReference type="Proteomes" id="UP000446658">
    <property type="component" value="Unassembled WGS sequence"/>
</dbReference>
<gene>
    <name evidence="2" type="ORF">GKE73_17245</name>
</gene>
<evidence type="ECO:0000256" key="1">
    <source>
        <dbReference type="SAM" id="MobiDB-lite"/>
    </source>
</evidence>